<protein>
    <submittedName>
        <fullName evidence="1">Uncharacterized protein</fullName>
    </submittedName>
</protein>
<gene>
    <name evidence="1" type="ORF">Dxin01_02571</name>
</gene>
<dbReference type="EMBL" id="BAABRN010000030">
    <property type="protein sequence ID" value="GAA5502824.1"/>
    <property type="molecule type" value="Genomic_DNA"/>
</dbReference>
<keyword evidence="2" id="KW-1185">Reference proteome</keyword>
<comment type="caution">
    <text evidence="1">The sequence shown here is derived from an EMBL/GenBank/DDBJ whole genome shotgun (WGS) entry which is preliminary data.</text>
</comment>
<accession>A0ABP9VC59</accession>
<reference evidence="1 2" key="1">
    <citation type="submission" date="2024-02" db="EMBL/GenBank/DDBJ databases">
        <title>Deinococcus xinjiangensis NBRC 107630.</title>
        <authorList>
            <person name="Ichikawa N."/>
            <person name="Katano-Makiyama Y."/>
            <person name="Hidaka K."/>
        </authorList>
    </citation>
    <scope>NUCLEOTIDE SEQUENCE [LARGE SCALE GENOMIC DNA]</scope>
    <source>
        <strain evidence="1 2">NBRC 107630</strain>
    </source>
</reference>
<proteinExistence type="predicted"/>
<evidence type="ECO:0000313" key="2">
    <source>
        <dbReference type="Proteomes" id="UP001458946"/>
    </source>
</evidence>
<dbReference type="Proteomes" id="UP001458946">
    <property type="component" value="Unassembled WGS sequence"/>
</dbReference>
<evidence type="ECO:0000313" key="1">
    <source>
        <dbReference type="EMBL" id="GAA5502824.1"/>
    </source>
</evidence>
<dbReference type="RefSeq" id="WP_353542792.1">
    <property type="nucleotide sequence ID" value="NZ_BAABRN010000030.1"/>
</dbReference>
<name>A0ABP9VC59_9DEIO</name>
<organism evidence="1 2">
    <name type="scientific">Deinococcus xinjiangensis</name>
    <dbReference type="NCBI Taxonomy" id="457454"/>
    <lineage>
        <taxon>Bacteria</taxon>
        <taxon>Thermotogati</taxon>
        <taxon>Deinococcota</taxon>
        <taxon>Deinococci</taxon>
        <taxon>Deinococcales</taxon>
        <taxon>Deinococcaceae</taxon>
        <taxon>Deinococcus</taxon>
    </lineage>
</organism>
<sequence length="44" mass="4915">MERNPYKTLPAGTFLIDDAALDLFLNLFESPTPEEAAELAFADR</sequence>